<sequence>MQNRKQEVLLPHARLMVGNPKKGKSPRGFALKKSPNIFGKRKSLRSPRAKDHDRGENSQVAAMRAAPKAGQEHGQTGTKGLRSSARQAITAGETQRPTKKLIRLREKEASGVPRVESMKEKHSFSSCIENHSDGENASLIRETEATRRRRLILEDDSDDDFQFPAKPVPASLESVAADHVMLPDPVRLKTAGSGPGRKGKGVKAADSPQVKQSQPRKMKPKPETAGKKGRSRETRQTLSAAGGEETRNMGRGVLVGQSSVRLSP</sequence>
<reference evidence="2 3" key="1">
    <citation type="submission" date="2024-04" db="EMBL/GenBank/DDBJ databases">
        <authorList>
            <person name="Fracassetti M."/>
        </authorList>
    </citation>
    <scope>NUCLEOTIDE SEQUENCE [LARGE SCALE GENOMIC DNA]</scope>
</reference>
<dbReference type="EMBL" id="OZ034817">
    <property type="protein sequence ID" value="CAL1380716.1"/>
    <property type="molecule type" value="Genomic_DNA"/>
</dbReference>
<protein>
    <submittedName>
        <fullName evidence="2">Uncharacterized protein</fullName>
    </submittedName>
</protein>
<accession>A0AAV2E446</accession>
<feature type="compositionally biased region" description="Polar residues" evidence="1">
    <location>
        <begin position="84"/>
        <end position="95"/>
    </location>
</feature>
<proteinExistence type="predicted"/>
<keyword evidence="3" id="KW-1185">Reference proteome</keyword>
<organism evidence="2 3">
    <name type="scientific">Linum trigynum</name>
    <dbReference type="NCBI Taxonomy" id="586398"/>
    <lineage>
        <taxon>Eukaryota</taxon>
        <taxon>Viridiplantae</taxon>
        <taxon>Streptophyta</taxon>
        <taxon>Embryophyta</taxon>
        <taxon>Tracheophyta</taxon>
        <taxon>Spermatophyta</taxon>
        <taxon>Magnoliopsida</taxon>
        <taxon>eudicotyledons</taxon>
        <taxon>Gunneridae</taxon>
        <taxon>Pentapetalae</taxon>
        <taxon>rosids</taxon>
        <taxon>fabids</taxon>
        <taxon>Malpighiales</taxon>
        <taxon>Linaceae</taxon>
        <taxon>Linum</taxon>
    </lineage>
</organism>
<feature type="compositionally biased region" description="Basic and acidic residues" evidence="1">
    <location>
        <begin position="220"/>
        <end position="235"/>
    </location>
</feature>
<feature type="region of interest" description="Disordered" evidence="1">
    <location>
        <begin position="186"/>
        <end position="264"/>
    </location>
</feature>
<dbReference type="AlphaFoldDB" id="A0AAV2E446"/>
<dbReference type="Proteomes" id="UP001497516">
    <property type="component" value="Chromosome 4"/>
</dbReference>
<evidence type="ECO:0000313" key="3">
    <source>
        <dbReference type="Proteomes" id="UP001497516"/>
    </source>
</evidence>
<name>A0AAV2E446_9ROSI</name>
<evidence type="ECO:0000256" key="1">
    <source>
        <dbReference type="SAM" id="MobiDB-lite"/>
    </source>
</evidence>
<gene>
    <name evidence="2" type="ORF">LTRI10_LOCUS22142</name>
</gene>
<feature type="region of interest" description="Disordered" evidence="1">
    <location>
        <begin position="1"/>
        <end position="142"/>
    </location>
</feature>
<evidence type="ECO:0000313" key="2">
    <source>
        <dbReference type="EMBL" id="CAL1380716.1"/>
    </source>
</evidence>